<dbReference type="EnsemblMetazoa" id="CJA17431b.1">
    <property type="protein sequence ID" value="CJA17431b.1"/>
    <property type="gene ID" value="WBGene00136635"/>
</dbReference>
<accession>A0A8R1E0J0</accession>
<evidence type="ECO:0000313" key="2">
    <source>
        <dbReference type="EnsemblMetazoa" id="CJA17431b.1"/>
    </source>
</evidence>
<evidence type="ECO:0000313" key="3">
    <source>
        <dbReference type="Proteomes" id="UP000005237"/>
    </source>
</evidence>
<feature type="chain" id="PRO_5035718629" evidence="1">
    <location>
        <begin position="26"/>
        <end position="385"/>
    </location>
</feature>
<dbReference type="AlphaFoldDB" id="A0A8R1E0J0"/>
<sequence>MRICGFFVIIIINLCFKSFSSFSKSNPLRWVPPRAHEWKHSEIPDNVKWYWENRWAKASFLPGCHDENHLKIIPVYFWPGETVVLPCRMCQMAYLMNGRMKRWGYSEDIDEFLLHPKQFVRVNELWQDVENTKYFDQSNVPDPVDPDDVIYYPHEHDATNPKNITSRVKEPPRYWQNDGKLTIFSADVRSQGVYFCFDEFSRKQTSLFFVLSAMLPPVHFTTDVPTRYTDHCGSREDSDYKLIAASHNWRYHFYPMGDMNPPPTCAIDERDKEECVEKYPYLRKEMWPKNFDDECSMDRCRARLVSPEDNIDLFIELRWDAWTSCKGDKPTKRREGHCYLVRGRGSINIEAMSSDEKKLYSWIRNIETIFDRKPFDIDGIRLFRI</sequence>
<reference evidence="2" key="2">
    <citation type="submission" date="2022-06" db="UniProtKB">
        <authorList>
            <consortium name="EnsemblMetazoa"/>
        </authorList>
    </citation>
    <scope>IDENTIFICATION</scope>
    <source>
        <strain evidence="2">DF5081</strain>
    </source>
</reference>
<organism evidence="2 3">
    <name type="scientific">Caenorhabditis japonica</name>
    <dbReference type="NCBI Taxonomy" id="281687"/>
    <lineage>
        <taxon>Eukaryota</taxon>
        <taxon>Metazoa</taxon>
        <taxon>Ecdysozoa</taxon>
        <taxon>Nematoda</taxon>
        <taxon>Chromadorea</taxon>
        <taxon>Rhabditida</taxon>
        <taxon>Rhabditina</taxon>
        <taxon>Rhabditomorpha</taxon>
        <taxon>Rhabditoidea</taxon>
        <taxon>Rhabditidae</taxon>
        <taxon>Peloderinae</taxon>
        <taxon>Caenorhabditis</taxon>
    </lineage>
</organism>
<proteinExistence type="predicted"/>
<keyword evidence="3" id="KW-1185">Reference proteome</keyword>
<name>A0A8R1E0J0_CAEJA</name>
<feature type="signal peptide" evidence="1">
    <location>
        <begin position="1"/>
        <end position="25"/>
    </location>
</feature>
<reference evidence="3" key="1">
    <citation type="submission" date="2010-08" db="EMBL/GenBank/DDBJ databases">
        <authorList>
            <consortium name="Caenorhabditis japonica Sequencing Consortium"/>
            <person name="Wilson R.K."/>
        </authorList>
    </citation>
    <scope>NUCLEOTIDE SEQUENCE [LARGE SCALE GENOMIC DNA]</scope>
    <source>
        <strain evidence="3">DF5081</strain>
    </source>
</reference>
<keyword evidence="1" id="KW-0732">Signal</keyword>
<evidence type="ECO:0000256" key="1">
    <source>
        <dbReference type="SAM" id="SignalP"/>
    </source>
</evidence>
<protein>
    <submittedName>
        <fullName evidence="2">Uncharacterized protein</fullName>
    </submittedName>
</protein>
<dbReference type="Proteomes" id="UP000005237">
    <property type="component" value="Unassembled WGS sequence"/>
</dbReference>